<comment type="catalytic activity">
    <reaction evidence="12">
        <text>Preferential cleavage: (Ac)2-L-Lys-D-Ala-|-D-Ala. Also transpeptidation of peptidyl-alanyl moieties that are N-acyl substituents of D-alanine.</text>
        <dbReference type="EC" id="3.4.16.4"/>
    </reaction>
</comment>
<dbReference type="InterPro" id="IPR018044">
    <property type="entry name" value="Peptidase_S11"/>
</dbReference>
<evidence type="ECO:0000256" key="10">
    <source>
        <dbReference type="ARBA" id="ARBA00022984"/>
    </source>
</evidence>
<gene>
    <name evidence="16" type="ORF">AAA073_03155</name>
</gene>
<evidence type="ECO:0000259" key="15">
    <source>
        <dbReference type="SMART" id="SM00936"/>
    </source>
</evidence>
<organism evidence="16 17">
    <name type="scientific">Peptoniphilus senegalensis</name>
    <dbReference type="NCBI Taxonomy" id="1465757"/>
    <lineage>
        <taxon>Bacteria</taxon>
        <taxon>Bacillati</taxon>
        <taxon>Bacillota</taxon>
        <taxon>Tissierellia</taxon>
        <taxon>Tissierellales</taxon>
        <taxon>Peptoniphilaceae</taxon>
        <taxon>Peptoniphilus</taxon>
    </lineage>
</organism>
<dbReference type="InterPro" id="IPR015956">
    <property type="entry name" value="Peniciliin-bd_prot_C_sf"/>
</dbReference>
<dbReference type="SMART" id="SM00936">
    <property type="entry name" value="PBP5_C"/>
    <property type="match status" value="1"/>
</dbReference>
<evidence type="ECO:0000256" key="14">
    <source>
        <dbReference type="SAM" id="SignalP"/>
    </source>
</evidence>
<dbReference type="Gene3D" id="2.60.410.10">
    <property type="entry name" value="D-Ala-D-Ala carboxypeptidase, C-terminal domain"/>
    <property type="match status" value="1"/>
</dbReference>
<name>A0ABV1J0V5_9FIRM</name>
<keyword evidence="11" id="KW-0961">Cell wall biogenesis/degradation</keyword>
<comment type="caution">
    <text evidence="16">The sequence shown here is derived from an EMBL/GenBank/DDBJ whole genome shotgun (WGS) entry which is preliminary data.</text>
</comment>
<feature type="signal peptide" evidence="14">
    <location>
        <begin position="1"/>
        <end position="23"/>
    </location>
</feature>
<dbReference type="InterPro" id="IPR012338">
    <property type="entry name" value="Beta-lactam/transpept-like"/>
</dbReference>
<keyword evidence="6" id="KW-0645">Protease</keyword>
<comment type="pathway">
    <text evidence="2">Cell wall biogenesis; peptidoglycan biosynthesis.</text>
</comment>
<evidence type="ECO:0000313" key="16">
    <source>
        <dbReference type="EMBL" id="MEQ3346434.1"/>
    </source>
</evidence>
<protein>
    <recommendedName>
        <fullName evidence="4">serine-type D-Ala-D-Ala carboxypeptidase</fullName>
        <ecNumber evidence="4">3.4.16.4</ecNumber>
    </recommendedName>
</protein>
<evidence type="ECO:0000256" key="13">
    <source>
        <dbReference type="RuleBase" id="RU004016"/>
    </source>
</evidence>
<evidence type="ECO:0000256" key="4">
    <source>
        <dbReference type="ARBA" id="ARBA00012448"/>
    </source>
</evidence>
<dbReference type="GO" id="GO:0004180">
    <property type="term" value="F:carboxypeptidase activity"/>
    <property type="evidence" value="ECO:0007669"/>
    <property type="project" value="UniProtKB-KW"/>
</dbReference>
<evidence type="ECO:0000256" key="7">
    <source>
        <dbReference type="ARBA" id="ARBA00022729"/>
    </source>
</evidence>
<dbReference type="EC" id="3.4.16.4" evidence="4"/>
<dbReference type="PANTHER" id="PTHR21581:SF6">
    <property type="entry name" value="TRAFFICKING PROTEIN PARTICLE COMPLEX SUBUNIT 12"/>
    <property type="match status" value="1"/>
</dbReference>
<feature type="domain" description="Peptidase S11 D-Ala-D-Ala carboxypeptidase A C-terminal" evidence="15">
    <location>
        <begin position="341"/>
        <end position="432"/>
    </location>
</feature>
<evidence type="ECO:0000256" key="6">
    <source>
        <dbReference type="ARBA" id="ARBA00022670"/>
    </source>
</evidence>
<dbReference type="Proteomes" id="UP001491691">
    <property type="component" value="Unassembled WGS sequence"/>
</dbReference>
<evidence type="ECO:0000313" key="17">
    <source>
        <dbReference type="Proteomes" id="UP001491691"/>
    </source>
</evidence>
<dbReference type="EMBL" id="JBBNPP010000004">
    <property type="protein sequence ID" value="MEQ3346434.1"/>
    <property type="molecule type" value="Genomic_DNA"/>
</dbReference>
<sequence>MKKLLLYLSIAFMFLSSPINVLAEDNVAVENQNSNINLAENTNTSGEEKEVDPNKIRNQNFLVPTKQGVQKANQYEADKIKKLEEVSLEGLTKSYLLGDYKSGEIIEGYNLDEVRAMASTSKLVSIFVVLDKVEDGTISLNDEVVIDHEVASLMGSSFKLKEGDKVSVEKLIEASMVVSGNDAITALAKYIGGSTDGFVKLMNDKCEDLGLKNALMVNPTGLTNYEITDYNKMTTREMFKLATELLKFHPEILKYTTIEKLEEPDRKFIEYNTNPVLGIVPEVDGLKTGYTNAAGRCVILTGLEKGVENKSKDMRLICITTGSNSDFERFVACKRLITRGFENYGYNAVGDTSKELRTIEVLNAQDENIPVYQKEVGYILSKSDEKLKEIISIDEDLKAPIEAGTSVGKISYYKDDDLIYESDLIVKDKVFEKGIFNKFKRIFEEIFVNMEKAA</sequence>
<dbReference type="SUPFAM" id="SSF56601">
    <property type="entry name" value="beta-lactamase/transpeptidase-like"/>
    <property type="match status" value="1"/>
</dbReference>
<dbReference type="Pfam" id="PF00768">
    <property type="entry name" value="Peptidase_S11"/>
    <property type="match status" value="1"/>
</dbReference>
<keyword evidence="10" id="KW-0573">Peptidoglycan synthesis</keyword>
<dbReference type="InterPro" id="IPR012907">
    <property type="entry name" value="Peptidase_S11_C"/>
</dbReference>
<dbReference type="Gene3D" id="3.40.710.10">
    <property type="entry name" value="DD-peptidase/beta-lactamase superfamily"/>
    <property type="match status" value="1"/>
</dbReference>
<accession>A0ABV1J0V5</accession>
<dbReference type="PANTHER" id="PTHR21581">
    <property type="entry name" value="D-ALANYL-D-ALANINE CARBOXYPEPTIDASE"/>
    <property type="match status" value="1"/>
</dbReference>
<keyword evidence="8 16" id="KW-0378">Hydrolase</keyword>
<evidence type="ECO:0000256" key="1">
    <source>
        <dbReference type="ARBA" id="ARBA00003217"/>
    </source>
</evidence>
<evidence type="ECO:0000256" key="3">
    <source>
        <dbReference type="ARBA" id="ARBA00007164"/>
    </source>
</evidence>
<evidence type="ECO:0000256" key="11">
    <source>
        <dbReference type="ARBA" id="ARBA00023316"/>
    </source>
</evidence>
<dbReference type="PRINTS" id="PR00725">
    <property type="entry name" value="DADACBPTASE1"/>
</dbReference>
<keyword evidence="7 14" id="KW-0732">Signal</keyword>
<comment type="function">
    <text evidence="1">Removes C-terminal D-alanyl residues from sugar-peptide cell wall precursors.</text>
</comment>
<proteinExistence type="inferred from homology"/>
<evidence type="ECO:0000256" key="9">
    <source>
        <dbReference type="ARBA" id="ARBA00022960"/>
    </source>
</evidence>
<keyword evidence="9" id="KW-0133">Cell shape</keyword>
<comment type="similarity">
    <text evidence="3 13">Belongs to the peptidase S11 family.</text>
</comment>
<dbReference type="RefSeq" id="WP_349188336.1">
    <property type="nucleotide sequence ID" value="NZ_JBBNPP010000004.1"/>
</dbReference>
<evidence type="ECO:0000256" key="8">
    <source>
        <dbReference type="ARBA" id="ARBA00022801"/>
    </source>
</evidence>
<dbReference type="SUPFAM" id="SSF69189">
    <property type="entry name" value="Penicillin-binding protein associated domain"/>
    <property type="match status" value="1"/>
</dbReference>
<keyword evidence="5 16" id="KW-0121">Carboxypeptidase</keyword>
<dbReference type="InterPro" id="IPR037167">
    <property type="entry name" value="Peptidase_S11_C_sf"/>
</dbReference>
<dbReference type="Pfam" id="PF07943">
    <property type="entry name" value="PBP5_C"/>
    <property type="match status" value="1"/>
</dbReference>
<dbReference type="InterPro" id="IPR001967">
    <property type="entry name" value="Peptidase_S11_N"/>
</dbReference>
<feature type="chain" id="PRO_5047104122" description="serine-type D-Ala-D-Ala carboxypeptidase" evidence="14">
    <location>
        <begin position="24"/>
        <end position="454"/>
    </location>
</feature>
<evidence type="ECO:0000256" key="5">
    <source>
        <dbReference type="ARBA" id="ARBA00022645"/>
    </source>
</evidence>
<keyword evidence="17" id="KW-1185">Reference proteome</keyword>
<evidence type="ECO:0000256" key="12">
    <source>
        <dbReference type="ARBA" id="ARBA00034000"/>
    </source>
</evidence>
<evidence type="ECO:0000256" key="2">
    <source>
        <dbReference type="ARBA" id="ARBA00004752"/>
    </source>
</evidence>
<reference evidence="16 17" key="1">
    <citation type="submission" date="2024-04" db="EMBL/GenBank/DDBJ databases">
        <title>Human intestinal bacterial collection.</title>
        <authorList>
            <person name="Pauvert C."/>
            <person name="Hitch T.C.A."/>
            <person name="Clavel T."/>
        </authorList>
    </citation>
    <scope>NUCLEOTIDE SEQUENCE [LARGE SCALE GENOMIC DNA]</scope>
    <source>
        <strain evidence="16 17">CLA-SR-H019</strain>
    </source>
</reference>